<feature type="domain" description="C2H2-type" evidence="11">
    <location>
        <begin position="188"/>
        <end position="215"/>
    </location>
</feature>
<dbReference type="Gene3D" id="3.30.160.60">
    <property type="entry name" value="Classic Zinc Finger"/>
    <property type="match status" value="3"/>
</dbReference>
<evidence type="ECO:0000256" key="5">
    <source>
        <dbReference type="ARBA" id="ARBA00022833"/>
    </source>
</evidence>
<comment type="subcellular location">
    <subcellularLocation>
        <location evidence="1">Nucleus</location>
    </subcellularLocation>
</comment>
<keyword evidence="7" id="KW-0238">DNA-binding</keyword>
<evidence type="ECO:0000256" key="4">
    <source>
        <dbReference type="ARBA" id="ARBA00022771"/>
    </source>
</evidence>
<keyword evidence="3" id="KW-0677">Repeat</keyword>
<feature type="domain" description="C2H2-type" evidence="11">
    <location>
        <begin position="244"/>
        <end position="271"/>
    </location>
</feature>
<keyword evidence="9" id="KW-0539">Nucleus</keyword>
<dbReference type="GO" id="GO:0000978">
    <property type="term" value="F:RNA polymerase II cis-regulatory region sequence-specific DNA binding"/>
    <property type="evidence" value="ECO:0007669"/>
    <property type="project" value="TreeGrafter"/>
</dbReference>
<dbReference type="AlphaFoldDB" id="A0AAN9CA10"/>
<evidence type="ECO:0000256" key="3">
    <source>
        <dbReference type="ARBA" id="ARBA00022737"/>
    </source>
</evidence>
<protein>
    <recommendedName>
        <fullName evidence="11">C2H2-type domain-containing protein</fullName>
    </recommendedName>
</protein>
<evidence type="ECO:0000256" key="10">
    <source>
        <dbReference type="PROSITE-ProRule" id="PRU00042"/>
    </source>
</evidence>
<dbReference type="GO" id="GO:0008270">
    <property type="term" value="F:zinc ion binding"/>
    <property type="evidence" value="ECO:0007669"/>
    <property type="project" value="UniProtKB-KW"/>
</dbReference>
<evidence type="ECO:0000313" key="13">
    <source>
        <dbReference type="Proteomes" id="UP001364617"/>
    </source>
</evidence>
<sequence length="271" mass="30623">MGLESIYSFMITRMMAVADEIFDSVKDSILEYEKEIERLKQENCSLRSRNRSCAETCHDTPRDGCLQGQTGSELSEIRVKLEVATVMPHEPLSHASPLSEAVTGQEHHQCLSLLPEGIPKNEDTQSSITVKSELCDNQASESNSSAVQSGSDCHVELKLAEQEPSSLQLELETFDEVLQKARRKQQSALCNICSKSFRNNGHLRKHMLVHQNERPFCCGSCGRRFKTKSSLKEHERLHAGDYRYSCPRCGRGFSRSNHVRKHLKAAYCHKP</sequence>
<dbReference type="GO" id="GO:0005634">
    <property type="term" value="C:nucleus"/>
    <property type="evidence" value="ECO:0007669"/>
    <property type="project" value="UniProtKB-SubCell"/>
</dbReference>
<evidence type="ECO:0000256" key="9">
    <source>
        <dbReference type="ARBA" id="ARBA00023242"/>
    </source>
</evidence>
<keyword evidence="4 10" id="KW-0863">Zinc-finger</keyword>
<evidence type="ECO:0000256" key="8">
    <source>
        <dbReference type="ARBA" id="ARBA00023163"/>
    </source>
</evidence>
<evidence type="ECO:0000256" key="2">
    <source>
        <dbReference type="ARBA" id="ARBA00022723"/>
    </source>
</evidence>
<evidence type="ECO:0000259" key="11">
    <source>
        <dbReference type="PROSITE" id="PS50157"/>
    </source>
</evidence>
<keyword evidence="2" id="KW-0479">Metal-binding</keyword>
<keyword evidence="6" id="KW-0805">Transcription regulation</keyword>
<evidence type="ECO:0000313" key="12">
    <source>
        <dbReference type="EMBL" id="KAK7128069.1"/>
    </source>
</evidence>
<dbReference type="GO" id="GO:0000981">
    <property type="term" value="F:DNA-binding transcription factor activity, RNA polymerase II-specific"/>
    <property type="evidence" value="ECO:0007669"/>
    <property type="project" value="TreeGrafter"/>
</dbReference>
<dbReference type="EMBL" id="JAYKXH010000022">
    <property type="protein sequence ID" value="KAK7128069.1"/>
    <property type="molecule type" value="Genomic_DNA"/>
</dbReference>
<dbReference type="FunFam" id="3.30.160.60:FF:001289">
    <property type="entry name" value="Zinc finger protein 574"/>
    <property type="match status" value="1"/>
</dbReference>
<name>A0AAN9CA10_9TELE</name>
<evidence type="ECO:0000256" key="7">
    <source>
        <dbReference type="ARBA" id="ARBA00023125"/>
    </source>
</evidence>
<evidence type="ECO:0000256" key="1">
    <source>
        <dbReference type="ARBA" id="ARBA00004123"/>
    </source>
</evidence>
<dbReference type="PANTHER" id="PTHR46105:SF5">
    <property type="entry name" value="ZINC FINGER AND BTB DOMAIN-CONTAINING PROTEIN 44 ISOFORM X1"/>
    <property type="match status" value="1"/>
</dbReference>
<dbReference type="SMART" id="SM00355">
    <property type="entry name" value="ZnF_C2H2"/>
    <property type="match status" value="3"/>
</dbReference>
<dbReference type="Pfam" id="PF00096">
    <property type="entry name" value="zf-C2H2"/>
    <property type="match status" value="3"/>
</dbReference>
<accession>A0AAN9CA10</accession>
<dbReference type="InterPro" id="IPR013087">
    <property type="entry name" value="Znf_C2H2_type"/>
</dbReference>
<dbReference type="InterPro" id="IPR036236">
    <property type="entry name" value="Znf_C2H2_sf"/>
</dbReference>
<dbReference type="Proteomes" id="UP001364617">
    <property type="component" value="Unassembled WGS sequence"/>
</dbReference>
<keyword evidence="13" id="KW-1185">Reference proteome</keyword>
<keyword evidence="8" id="KW-0804">Transcription</keyword>
<dbReference type="InterPro" id="IPR050457">
    <property type="entry name" value="ZnFinger_BTB_dom_contain"/>
</dbReference>
<feature type="domain" description="C2H2-type" evidence="11">
    <location>
        <begin position="216"/>
        <end position="243"/>
    </location>
</feature>
<dbReference type="SUPFAM" id="SSF57667">
    <property type="entry name" value="beta-beta-alpha zinc fingers"/>
    <property type="match status" value="2"/>
</dbReference>
<reference evidence="12 13" key="1">
    <citation type="submission" date="2024-02" db="EMBL/GenBank/DDBJ databases">
        <title>Chromosome-level genome assembly of the Eurasian Minnow (Phoxinus phoxinus).</title>
        <authorList>
            <person name="Oriowo T.O."/>
            <person name="Martin S."/>
            <person name="Stange M."/>
            <person name="Chrysostomakis Y."/>
            <person name="Brown T."/>
            <person name="Winkler S."/>
            <person name="Kukowka S."/>
            <person name="Myers E.W."/>
            <person name="Bohne A."/>
        </authorList>
    </citation>
    <scope>NUCLEOTIDE SEQUENCE [LARGE SCALE GENOMIC DNA]</scope>
    <source>
        <strain evidence="12">ZFMK-TIS-60720</strain>
        <tissue evidence="12">Whole Organism</tissue>
    </source>
</reference>
<dbReference type="PROSITE" id="PS50157">
    <property type="entry name" value="ZINC_FINGER_C2H2_2"/>
    <property type="match status" value="3"/>
</dbReference>
<evidence type="ECO:0000256" key="6">
    <source>
        <dbReference type="ARBA" id="ARBA00023015"/>
    </source>
</evidence>
<keyword evidence="5" id="KW-0862">Zinc</keyword>
<comment type="caution">
    <text evidence="12">The sequence shown here is derived from an EMBL/GenBank/DDBJ whole genome shotgun (WGS) entry which is preliminary data.</text>
</comment>
<organism evidence="12 13">
    <name type="scientific">Phoxinus phoxinus</name>
    <name type="common">Eurasian minnow</name>
    <dbReference type="NCBI Taxonomy" id="58324"/>
    <lineage>
        <taxon>Eukaryota</taxon>
        <taxon>Metazoa</taxon>
        <taxon>Chordata</taxon>
        <taxon>Craniata</taxon>
        <taxon>Vertebrata</taxon>
        <taxon>Euteleostomi</taxon>
        <taxon>Actinopterygii</taxon>
        <taxon>Neopterygii</taxon>
        <taxon>Teleostei</taxon>
        <taxon>Ostariophysi</taxon>
        <taxon>Cypriniformes</taxon>
        <taxon>Leuciscidae</taxon>
        <taxon>Phoxininae</taxon>
        <taxon>Phoxinus</taxon>
    </lineage>
</organism>
<dbReference type="PROSITE" id="PS00028">
    <property type="entry name" value="ZINC_FINGER_C2H2_1"/>
    <property type="match status" value="2"/>
</dbReference>
<dbReference type="PANTHER" id="PTHR46105">
    <property type="entry name" value="AGAP004733-PA"/>
    <property type="match status" value="1"/>
</dbReference>
<proteinExistence type="predicted"/>
<gene>
    <name evidence="12" type="ORF">R3I93_020611</name>
</gene>